<gene>
    <name evidence="1" type="ORF">Pfra01_001745900</name>
</gene>
<keyword evidence="2" id="KW-1185">Reference proteome</keyword>
<sequence>MYFSSTGTYFIKPSFTVAPRTIRIPAVDSNDDIGVGMERRLQVYARSIWYNDVRLPSKGFSYGMIHSTEWEYVIIWVDNPGLEPYDQRRNLAIRLIKKSTLQLIPITSTTLVSALSIVPVEGKY</sequence>
<name>A0A9W6XWS7_9STRA</name>
<dbReference type="EMBL" id="BSXT01002053">
    <property type="protein sequence ID" value="GMF46897.1"/>
    <property type="molecule type" value="Genomic_DNA"/>
</dbReference>
<protein>
    <submittedName>
        <fullName evidence="1">Unnamed protein product</fullName>
    </submittedName>
</protein>
<comment type="caution">
    <text evidence="1">The sequence shown here is derived from an EMBL/GenBank/DDBJ whole genome shotgun (WGS) entry which is preliminary data.</text>
</comment>
<evidence type="ECO:0000313" key="2">
    <source>
        <dbReference type="Proteomes" id="UP001165121"/>
    </source>
</evidence>
<proteinExistence type="predicted"/>
<accession>A0A9W6XWS7</accession>
<reference evidence="1" key="1">
    <citation type="submission" date="2023-04" db="EMBL/GenBank/DDBJ databases">
        <title>Phytophthora fragariaefolia NBRC 109709.</title>
        <authorList>
            <person name="Ichikawa N."/>
            <person name="Sato H."/>
            <person name="Tonouchi N."/>
        </authorList>
    </citation>
    <scope>NUCLEOTIDE SEQUENCE</scope>
    <source>
        <strain evidence="1">NBRC 109709</strain>
    </source>
</reference>
<organism evidence="1 2">
    <name type="scientific">Phytophthora fragariaefolia</name>
    <dbReference type="NCBI Taxonomy" id="1490495"/>
    <lineage>
        <taxon>Eukaryota</taxon>
        <taxon>Sar</taxon>
        <taxon>Stramenopiles</taxon>
        <taxon>Oomycota</taxon>
        <taxon>Peronosporomycetes</taxon>
        <taxon>Peronosporales</taxon>
        <taxon>Peronosporaceae</taxon>
        <taxon>Phytophthora</taxon>
    </lineage>
</organism>
<dbReference type="AlphaFoldDB" id="A0A9W6XWS7"/>
<dbReference type="Proteomes" id="UP001165121">
    <property type="component" value="Unassembled WGS sequence"/>
</dbReference>
<evidence type="ECO:0000313" key="1">
    <source>
        <dbReference type="EMBL" id="GMF46897.1"/>
    </source>
</evidence>